<feature type="domain" description="Radical SAM core" evidence="13">
    <location>
        <begin position="129"/>
        <end position="362"/>
    </location>
</feature>
<reference evidence="14 15" key="1">
    <citation type="submission" date="2024-07" db="EMBL/GenBank/DDBJ databases">
        <title>Characterization of a bacterium isolated from hydrolysated instant sea cucumber by whole-genome sequencing and metabolomics.</title>
        <authorList>
            <person name="Luo X."/>
            <person name="Zhang Z."/>
            <person name="Zheng Z."/>
            <person name="Zhang W."/>
            <person name="Ming T."/>
            <person name="Jiao L."/>
            <person name="Su X."/>
            <person name="Kong F."/>
            <person name="Xu J."/>
        </authorList>
    </citation>
    <scope>NUCLEOTIDE SEQUENCE [LARGE SCALE GENOMIC DNA]</scope>
    <source>
        <strain evidence="14 15">XL-2024</strain>
    </source>
</reference>
<dbReference type="NCBIfam" id="TIGR00048">
    <property type="entry name" value="rRNA_mod_RlmN"/>
    <property type="match status" value="1"/>
</dbReference>
<evidence type="ECO:0000256" key="12">
    <source>
        <dbReference type="HAMAP-Rule" id="MF_01849"/>
    </source>
</evidence>
<comment type="caution">
    <text evidence="12">Lacks conserved residue(s) required for the propagation of feature annotation.</text>
</comment>
<dbReference type="HAMAP" id="MF_01849">
    <property type="entry name" value="RNA_methyltr_RlmN"/>
    <property type="match status" value="1"/>
</dbReference>
<dbReference type="InterPro" id="IPR013785">
    <property type="entry name" value="Aldolase_TIM"/>
</dbReference>
<keyword evidence="9 12" id="KW-0479">Metal-binding</keyword>
<evidence type="ECO:0000256" key="9">
    <source>
        <dbReference type="ARBA" id="ARBA00022723"/>
    </source>
</evidence>
<comment type="catalytic activity">
    <reaction evidence="12">
        <text>adenosine(2503) in 23S rRNA + 2 reduced [2Fe-2S]-[ferredoxin] + 2 S-adenosyl-L-methionine = 2-methyladenosine(2503) in 23S rRNA + 5'-deoxyadenosine + L-methionine + 2 oxidized [2Fe-2S]-[ferredoxin] + S-adenosyl-L-homocysteine</text>
        <dbReference type="Rhea" id="RHEA:42916"/>
        <dbReference type="Rhea" id="RHEA-COMP:10000"/>
        <dbReference type="Rhea" id="RHEA-COMP:10001"/>
        <dbReference type="Rhea" id="RHEA-COMP:10152"/>
        <dbReference type="Rhea" id="RHEA-COMP:10282"/>
        <dbReference type="ChEBI" id="CHEBI:17319"/>
        <dbReference type="ChEBI" id="CHEBI:33737"/>
        <dbReference type="ChEBI" id="CHEBI:33738"/>
        <dbReference type="ChEBI" id="CHEBI:57844"/>
        <dbReference type="ChEBI" id="CHEBI:57856"/>
        <dbReference type="ChEBI" id="CHEBI:59789"/>
        <dbReference type="ChEBI" id="CHEBI:74411"/>
        <dbReference type="ChEBI" id="CHEBI:74497"/>
        <dbReference type="EC" id="2.1.1.192"/>
    </reaction>
</comment>
<dbReference type="InterPro" id="IPR004383">
    <property type="entry name" value="rRNA_lsu_MTrfase_RlmN/Cfr"/>
</dbReference>
<comment type="miscellaneous">
    <text evidence="12">Reaction proceeds by a ping-pong mechanism involving intermediate methylation of a conserved cysteine residue.</text>
</comment>
<evidence type="ECO:0000256" key="11">
    <source>
        <dbReference type="ARBA" id="ARBA00023014"/>
    </source>
</evidence>
<comment type="catalytic activity">
    <reaction evidence="12">
        <text>adenosine(37) in tRNA + 2 reduced [2Fe-2S]-[ferredoxin] + 2 S-adenosyl-L-methionine = 2-methyladenosine(37) in tRNA + 5'-deoxyadenosine + L-methionine + 2 oxidized [2Fe-2S]-[ferredoxin] + S-adenosyl-L-homocysteine</text>
        <dbReference type="Rhea" id="RHEA:43332"/>
        <dbReference type="Rhea" id="RHEA-COMP:10000"/>
        <dbReference type="Rhea" id="RHEA-COMP:10001"/>
        <dbReference type="Rhea" id="RHEA-COMP:10162"/>
        <dbReference type="Rhea" id="RHEA-COMP:10485"/>
        <dbReference type="ChEBI" id="CHEBI:17319"/>
        <dbReference type="ChEBI" id="CHEBI:33737"/>
        <dbReference type="ChEBI" id="CHEBI:33738"/>
        <dbReference type="ChEBI" id="CHEBI:57844"/>
        <dbReference type="ChEBI" id="CHEBI:57856"/>
        <dbReference type="ChEBI" id="CHEBI:59789"/>
        <dbReference type="ChEBI" id="CHEBI:74411"/>
        <dbReference type="ChEBI" id="CHEBI:74497"/>
        <dbReference type="EC" id="2.1.1.192"/>
    </reaction>
</comment>
<evidence type="ECO:0000256" key="6">
    <source>
        <dbReference type="ARBA" id="ARBA00022679"/>
    </source>
</evidence>
<evidence type="ECO:0000313" key="14">
    <source>
        <dbReference type="EMBL" id="MEX3744531.1"/>
    </source>
</evidence>
<comment type="function">
    <text evidence="12">Specifically methylates position 2 of adenine 2503 in 23S rRNA and position 2 of adenine 37 in tRNAs.</text>
</comment>
<feature type="binding site" evidence="12">
    <location>
        <position position="143"/>
    </location>
    <ligand>
        <name>[4Fe-4S] cluster</name>
        <dbReference type="ChEBI" id="CHEBI:49883"/>
        <note>4Fe-4S-S-AdoMet</note>
    </ligand>
</feature>
<dbReference type="InterPro" id="IPR007197">
    <property type="entry name" value="rSAM"/>
</dbReference>
<keyword evidence="10 12" id="KW-0408">Iron</keyword>
<dbReference type="GO" id="GO:0008168">
    <property type="term" value="F:methyltransferase activity"/>
    <property type="evidence" value="ECO:0007669"/>
    <property type="project" value="UniProtKB-KW"/>
</dbReference>
<comment type="cofactor">
    <cofactor evidence="12">
        <name>[4Fe-4S] cluster</name>
        <dbReference type="ChEBI" id="CHEBI:49883"/>
    </cofactor>
    <text evidence="12">Binds 1 [4Fe-4S] cluster. The cluster is coordinated with 3 cysteines and an exchangeable S-adenosyl-L-methionine.</text>
</comment>
<dbReference type="InterPro" id="IPR058240">
    <property type="entry name" value="rSAM_sf"/>
</dbReference>
<dbReference type="Pfam" id="PF21016">
    <property type="entry name" value="RlmN_N"/>
    <property type="match status" value="1"/>
</dbReference>
<organism evidence="14 15">
    <name type="scientific">Lysinibacillus xylanilyticus</name>
    <dbReference type="NCBI Taxonomy" id="582475"/>
    <lineage>
        <taxon>Bacteria</taxon>
        <taxon>Bacillati</taxon>
        <taxon>Bacillota</taxon>
        <taxon>Bacilli</taxon>
        <taxon>Bacillales</taxon>
        <taxon>Bacillaceae</taxon>
        <taxon>Lysinibacillus</taxon>
    </lineage>
</organism>
<dbReference type="Gene3D" id="3.20.20.70">
    <property type="entry name" value="Aldolase class I"/>
    <property type="match status" value="1"/>
</dbReference>
<dbReference type="PIRSF" id="PIRSF006004">
    <property type="entry name" value="CHP00048"/>
    <property type="match status" value="1"/>
</dbReference>
<dbReference type="GO" id="GO:0032259">
    <property type="term" value="P:methylation"/>
    <property type="evidence" value="ECO:0007669"/>
    <property type="project" value="UniProtKB-KW"/>
</dbReference>
<dbReference type="PANTHER" id="PTHR30544">
    <property type="entry name" value="23S RRNA METHYLTRANSFERASE"/>
    <property type="match status" value="1"/>
</dbReference>
<feature type="active site" description="S-methylcysteine intermediate" evidence="12">
    <location>
        <position position="367"/>
    </location>
</feature>
<dbReference type="EMBL" id="JBFRHK010000002">
    <property type="protein sequence ID" value="MEX3744531.1"/>
    <property type="molecule type" value="Genomic_DNA"/>
</dbReference>
<feature type="binding site" evidence="12">
    <location>
        <position position="147"/>
    </location>
    <ligand>
        <name>[4Fe-4S] cluster</name>
        <dbReference type="ChEBI" id="CHEBI:49883"/>
        <note>4Fe-4S-S-AdoMet</note>
    </ligand>
</feature>
<evidence type="ECO:0000256" key="5">
    <source>
        <dbReference type="ARBA" id="ARBA00022603"/>
    </source>
</evidence>
<keyword evidence="15" id="KW-1185">Reference proteome</keyword>
<dbReference type="PROSITE" id="PS51918">
    <property type="entry name" value="RADICAL_SAM"/>
    <property type="match status" value="1"/>
</dbReference>
<keyword evidence="5 12" id="KW-0489">Methyltransferase</keyword>
<evidence type="ECO:0000256" key="10">
    <source>
        <dbReference type="ARBA" id="ARBA00023004"/>
    </source>
</evidence>
<keyword evidence="11 12" id="KW-0411">Iron-sulfur</keyword>
<dbReference type="CDD" id="cd01335">
    <property type="entry name" value="Radical_SAM"/>
    <property type="match status" value="1"/>
</dbReference>
<keyword evidence="8 12" id="KW-0819">tRNA processing</keyword>
<evidence type="ECO:0000256" key="1">
    <source>
        <dbReference type="ARBA" id="ARBA00004496"/>
    </source>
</evidence>
<keyword evidence="7 12" id="KW-0949">S-adenosyl-L-methionine</keyword>
<keyword evidence="2 12" id="KW-0004">4Fe-4S</keyword>
<dbReference type="EC" id="2.1.1.192" evidence="12"/>
<feature type="active site" description="Proton acceptor" evidence="12">
    <location>
        <position position="123"/>
    </location>
</feature>
<comment type="subcellular location">
    <subcellularLocation>
        <location evidence="1 12">Cytoplasm</location>
    </subcellularLocation>
</comment>
<evidence type="ECO:0000259" key="13">
    <source>
        <dbReference type="PROSITE" id="PS51918"/>
    </source>
</evidence>
<dbReference type="SUPFAM" id="SSF102114">
    <property type="entry name" value="Radical SAM enzymes"/>
    <property type="match status" value="1"/>
</dbReference>
<keyword evidence="4 12" id="KW-0698">rRNA processing</keyword>
<evidence type="ECO:0000256" key="2">
    <source>
        <dbReference type="ARBA" id="ARBA00022485"/>
    </source>
</evidence>
<feature type="binding site" evidence="12">
    <location>
        <position position="225"/>
    </location>
    <ligand>
        <name>S-adenosyl-L-methionine</name>
        <dbReference type="ChEBI" id="CHEBI:59789"/>
    </ligand>
</feature>
<proteinExistence type="inferred from homology"/>
<feature type="binding site" evidence="12">
    <location>
        <position position="150"/>
    </location>
    <ligand>
        <name>[4Fe-4S] cluster</name>
        <dbReference type="ChEBI" id="CHEBI:49883"/>
        <note>4Fe-4S-S-AdoMet</note>
    </ligand>
</feature>
<feature type="binding site" evidence="12">
    <location>
        <begin position="248"/>
        <end position="250"/>
    </location>
    <ligand>
        <name>S-adenosyl-L-methionine</name>
        <dbReference type="ChEBI" id="CHEBI:59789"/>
    </ligand>
</feature>
<dbReference type="SFLD" id="SFLDS00029">
    <property type="entry name" value="Radical_SAM"/>
    <property type="match status" value="1"/>
</dbReference>
<keyword evidence="3 12" id="KW-0963">Cytoplasm</keyword>
<sequence>MVDQEKFNERISDLVEEAEDKPVQRAKKEKPNLKESVYSLQPEQLEEWLKENGEKPFRAAQIFDWLYNKRVKTFDEMSNLSKGLRDKLEASFVLTTLSTIIQQESKDGTIKFLFQLQDGYSIETVLMRHEYGNSICVTTQVGCRIGCTFCASTLGGLKRHLLAGEIVEQVVKVQQTLDEVGERVSHIVIMGIGEPFDNYDAMMNFLKVINHEKGLNIGARHITVSTSGIVPKIYQFADEQLQINFAVSLHAPNQEARQKLMPIARAYKLDELMEAVRYYTKKTGRRVTFEYGLMSGENDSVEVAEELSALIKGIKCHVNLIPVNYVPERDYVRTSRSQIFAFEKTLKKNGINVTIRREQGSDIAAACGQLRAQERSEETR</sequence>
<dbReference type="SFLD" id="SFLDG01062">
    <property type="entry name" value="methyltransferase_(Class_A)"/>
    <property type="match status" value="1"/>
</dbReference>
<comment type="similarity">
    <text evidence="12">Belongs to the radical SAM superfamily. RlmN family.</text>
</comment>
<comment type="caution">
    <text evidence="14">The sequence shown here is derived from an EMBL/GenBank/DDBJ whole genome shotgun (WGS) entry which is preliminary data.</text>
</comment>
<feature type="binding site" evidence="12">
    <location>
        <begin position="193"/>
        <end position="194"/>
    </location>
    <ligand>
        <name>S-adenosyl-L-methionine</name>
        <dbReference type="ChEBI" id="CHEBI:59789"/>
    </ligand>
</feature>
<evidence type="ECO:0000256" key="4">
    <source>
        <dbReference type="ARBA" id="ARBA00022552"/>
    </source>
</evidence>
<dbReference type="Proteomes" id="UP001558534">
    <property type="component" value="Unassembled WGS sequence"/>
</dbReference>
<dbReference type="Gene3D" id="1.10.150.530">
    <property type="match status" value="1"/>
</dbReference>
<keyword evidence="12" id="KW-1015">Disulfide bond</keyword>
<evidence type="ECO:0000313" key="15">
    <source>
        <dbReference type="Proteomes" id="UP001558534"/>
    </source>
</evidence>
<accession>A0ABV3VUF5</accession>
<dbReference type="Pfam" id="PF04055">
    <property type="entry name" value="Radical_SAM"/>
    <property type="match status" value="1"/>
</dbReference>
<keyword evidence="6 12" id="KW-0808">Transferase</keyword>
<dbReference type="PANTHER" id="PTHR30544:SF5">
    <property type="entry name" value="RADICAL SAM CORE DOMAIN-CONTAINING PROTEIN"/>
    <property type="match status" value="1"/>
</dbReference>
<evidence type="ECO:0000256" key="7">
    <source>
        <dbReference type="ARBA" id="ARBA00022691"/>
    </source>
</evidence>
<name>A0ABV3VUF5_9BACI</name>
<dbReference type="SFLD" id="SFLDF00275">
    <property type="entry name" value="adenosine_C2_methyltransferase"/>
    <property type="match status" value="1"/>
</dbReference>
<gene>
    <name evidence="12 14" type="primary">rlmN</name>
    <name evidence="14" type="ORF">AB1300_05225</name>
</gene>
<dbReference type="RefSeq" id="WP_368635495.1">
    <property type="nucleotide sequence ID" value="NZ_JBFRHK010000002.1"/>
</dbReference>
<feature type="binding site" evidence="12">
    <location>
        <position position="324"/>
    </location>
    <ligand>
        <name>S-adenosyl-L-methionine</name>
        <dbReference type="ChEBI" id="CHEBI:59789"/>
    </ligand>
</feature>
<dbReference type="InterPro" id="IPR048641">
    <property type="entry name" value="RlmN_N"/>
</dbReference>
<evidence type="ECO:0000256" key="8">
    <source>
        <dbReference type="ARBA" id="ARBA00022694"/>
    </source>
</evidence>
<protein>
    <recommendedName>
        <fullName evidence="12">Probable dual-specificity RNA methyltransferase RlmN</fullName>
        <ecNumber evidence="12">2.1.1.192</ecNumber>
    </recommendedName>
    <alternativeName>
        <fullName evidence="12">23S rRNA (adenine(2503)-C(2))-methyltransferase</fullName>
    </alternativeName>
    <alternativeName>
        <fullName evidence="12">23S rRNA m2A2503 methyltransferase</fullName>
    </alternativeName>
    <alternativeName>
        <fullName evidence="12">Ribosomal RNA large subunit methyltransferase N</fullName>
    </alternativeName>
    <alternativeName>
        <fullName evidence="12">tRNA (adenine(37)-C(2))-methyltransferase</fullName>
    </alternativeName>
    <alternativeName>
        <fullName evidence="12">tRNA m2A37 methyltransferase</fullName>
    </alternativeName>
</protein>
<dbReference type="InterPro" id="IPR027492">
    <property type="entry name" value="RNA_MTrfase_RlmN"/>
</dbReference>
<dbReference type="InterPro" id="IPR040072">
    <property type="entry name" value="Methyltransferase_A"/>
</dbReference>
<evidence type="ECO:0000256" key="3">
    <source>
        <dbReference type="ARBA" id="ARBA00022490"/>
    </source>
</evidence>